<evidence type="ECO:0000256" key="1">
    <source>
        <dbReference type="SAM" id="MobiDB-lite"/>
    </source>
</evidence>
<evidence type="ECO:0000313" key="2">
    <source>
        <dbReference type="EMBL" id="KHN71790.1"/>
    </source>
</evidence>
<sequence length="112" mass="12265">MMSAIPGFGDEERYEEPMPPHEDEAEHTDGAHPDSPAEANANDSNDTPKESNGAHVVSTSEMPSTASTQVSCWSFSLHALVVMNGHQGAIFLFAMFKTVEHVQLSQIVQFYE</sequence>
<evidence type="ECO:0000313" key="3">
    <source>
        <dbReference type="Proteomes" id="UP000031036"/>
    </source>
</evidence>
<feature type="region of interest" description="Disordered" evidence="1">
    <location>
        <begin position="1"/>
        <end position="63"/>
    </location>
</feature>
<accession>A0A0B2USC1</accession>
<feature type="compositionally biased region" description="Basic and acidic residues" evidence="1">
    <location>
        <begin position="15"/>
        <end position="32"/>
    </location>
</feature>
<comment type="caution">
    <text evidence="2">The sequence shown here is derived from an EMBL/GenBank/DDBJ whole genome shotgun (WGS) entry which is preliminary data.</text>
</comment>
<gene>
    <name evidence="2" type="ORF">Tcan_01832</name>
</gene>
<reference evidence="2 3" key="1">
    <citation type="submission" date="2014-11" db="EMBL/GenBank/DDBJ databases">
        <title>Genetic blueprint of the zoonotic pathogen Toxocara canis.</title>
        <authorList>
            <person name="Zhu X.-Q."/>
            <person name="Korhonen P.K."/>
            <person name="Cai H."/>
            <person name="Young N.D."/>
            <person name="Nejsum P."/>
            <person name="von Samson-Himmelstjerna G."/>
            <person name="Boag P.R."/>
            <person name="Tan P."/>
            <person name="Li Q."/>
            <person name="Min J."/>
            <person name="Yang Y."/>
            <person name="Wang X."/>
            <person name="Fang X."/>
            <person name="Hall R.S."/>
            <person name="Hofmann A."/>
            <person name="Sternberg P.W."/>
            <person name="Jex A.R."/>
            <person name="Gasser R.B."/>
        </authorList>
    </citation>
    <scope>NUCLEOTIDE SEQUENCE [LARGE SCALE GENOMIC DNA]</scope>
    <source>
        <strain evidence="2">PN_DK_2014</strain>
    </source>
</reference>
<dbReference type="EMBL" id="JPKZ01020556">
    <property type="protein sequence ID" value="KHN71790.1"/>
    <property type="molecule type" value="Genomic_DNA"/>
</dbReference>
<organism evidence="2 3">
    <name type="scientific">Toxocara canis</name>
    <name type="common">Canine roundworm</name>
    <dbReference type="NCBI Taxonomy" id="6265"/>
    <lineage>
        <taxon>Eukaryota</taxon>
        <taxon>Metazoa</taxon>
        <taxon>Ecdysozoa</taxon>
        <taxon>Nematoda</taxon>
        <taxon>Chromadorea</taxon>
        <taxon>Rhabditida</taxon>
        <taxon>Spirurina</taxon>
        <taxon>Ascaridomorpha</taxon>
        <taxon>Ascaridoidea</taxon>
        <taxon>Toxocaridae</taxon>
        <taxon>Toxocara</taxon>
    </lineage>
</organism>
<name>A0A0B2USC1_TOXCA</name>
<dbReference type="Proteomes" id="UP000031036">
    <property type="component" value="Unassembled WGS sequence"/>
</dbReference>
<proteinExistence type="predicted"/>
<dbReference type="AlphaFoldDB" id="A0A0B2USC1"/>
<keyword evidence="3" id="KW-1185">Reference proteome</keyword>
<protein>
    <submittedName>
        <fullName evidence="2">Uncharacterized protein</fullName>
    </submittedName>
</protein>